<dbReference type="CDD" id="cd00130">
    <property type="entry name" value="PAS"/>
    <property type="match status" value="1"/>
</dbReference>
<evidence type="ECO:0000256" key="1">
    <source>
        <dbReference type="ARBA" id="ARBA00004123"/>
    </source>
</evidence>
<evidence type="ECO:0000256" key="2">
    <source>
        <dbReference type="ARBA" id="ARBA00010855"/>
    </source>
</evidence>
<evidence type="ECO:0000256" key="7">
    <source>
        <dbReference type="ARBA" id="ARBA00023163"/>
    </source>
</evidence>
<dbReference type="EMBL" id="CP058611">
    <property type="protein sequence ID" value="QLG74769.1"/>
    <property type="molecule type" value="Genomic_DNA"/>
</dbReference>
<evidence type="ECO:0000256" key="9">
    <source>
        <dbReference type="ARBA" id="ARBA00039294"/>
    </source>
</evidence>
<protein>
    <recommendedName>
        <fullName evidence="9">Glucose starvation modulator protein 1</fullName>
    </recommendedName>
</protein>
<gene>
    <name evidence="12" type="ORF">HG535_0H00950</name>
</gene>
<dbReference type="GeneID" id="59238571"/>
<keyword evidence="3" id="KW-0479">Metal-binding</keyword>
<dbReference type="RefSeq" id="XP_037146494.1">
    <property type="nucleotide sequence ID" value="XM_037290599.1"/>
</dbReference>
<dbReference type="SMART" id="SM00066">
    <property type="entry name" value="GAL4"/>
    <property type="match status" value="1"/>
</dbReference>
<evidence type="ECO:0000259" key="11">
    <source>
        <dbReference type="PROSITE" id="PS50048"/>
    </source>
</evidence>
<evidence type="ECO:0000313" key="13">
    <source>
        <dbReference type="Proteomes" id="UP000509704"/>
    </source>
</evidence>
<keyword evidence="5" id="KW-0805">Transcription regulation</keyword>
<dbReference type="KEGG" id="zmk:HG535_0H00950"/>
<feature type="domain" description="Zn(2)-C6 fungal-type" evidence="11">
    <location>
        <begin position="19"/>
        <end position="50"/>
    </location>
</feature>
<evidence type="ECO:0000256" key="8">
    <source>
        <dbReference type="ARBA" id="ARBA00023242"/>
    </source>
</evidence>
<evidence type="ECO:0000313" key="12">
    <source>
        <dbReference type="EMBL" id="QLG74769.1"/>
    </source>
</evidence>
<dbReference type="InterPro" id="IPR001138">
    <property type="entry name" value="Zn2Cys6_DnaBD"/>
</dbReference>
<comment type="similarity">
    <text evidence="2">Belongs to the ERT1/acuK family.</text>
</comment>
<dbReference type="InterPro" id="IPR056751">
    <property type="entry name" value="PAS_13"/>
</dbReference>
<sequence>MTKKLPFELKQKRKHIQRACVFCNEKHLQCDVGRPCQNCLKRNVGYLCRDKVRKTRKHSGTDGISKLDRNHTENSLKTTSFIVPVAPVYSSDSKDKHALSKKIDDFPTEIPRVQSLNTLLNCAQTSFLDPIVPSLDLTSNIQPDDRLDAKQSKGLGDMPQLDFDSMWMSNEYMKLDDLTRMYSQDRDEDIKVGDDKTEKVPPPPKRSLSSQLFQYMNVGPTISKSDSRPFISLEMATASSVNEGKKNSESASSFIDYSDVTPYRLRQLIKTPQDLSEKKSLIKPHNYRAAYKQLLKCLYNMFLAGYSQDTGMLSEQNEEAKQALRDKIHLRREQLRYIATSIVHLYMPTFVTLTSNMIEDDLLLQEVILQRTLLEYESMAKLVNCTPICIWRRSGEICFVSNEFLSLTGFSRKAILDNRKYIIEFLDHQSVVDYYDLFHQTLAFGSGGKRKNATSSGDAVFSECKLLVNNGFFLKCSCCWSVKRDSFNIPLLIMGQFLPIFDSD</sequence>
<evidence type="ECO:0000256" key="10">
    <source>
        <dbReference type="SAM" id="MobiDB-lite"/>
    </source>
</evidence>
<dbReference type="Gene3D" id="4.10.240.10">
    <property type="entry name" value="Zn(2)-C6 fungal-type DNA-binding domain"/>
    <property type="match status" value="1"/>
</dbReference>
<keyword evidence="6" id="KW-0238">DNA-binding</keyword>
<dbReference type="CDD" id="cd00067">
    <property type="entry name" value="GAL4"/>
    <property type="match status" value="1"/>
</dbReference>
<accession>A0A7H9B9T6</accession>
<dbReference type="InterPro" id="IPR036864">
    <property type="entry name" value="Zn2-C6_fun-type_DNA-bd_sf"/>
</dbReference>
<dbReference type="SUPFAM" id="SSF57701">
    <property type="entry name" value="Zn2/Cys6 DNA-binding domain"/>
    <property type="match status" value="1"/>
</dbReference>
<keyword evidence="13" id="KW-1185">Reference proteome</keyword>
<dbReference type="InterPro" id="IPR000014">
    <property type="entry name" value="PAS"/>
</dbReference>
<dbReference type="Proteomes" id="UP000509704">
    <property type="component" value="Chromosome 8"/>
</dbReference>
<evidence type="ECO:0000256" key="4">
    <source>
        <dbReference type="ARBA" id="ARBA00022833"/>
    </source>
</evidence>
<dbReference type="GO" id="GO:0008270">
    <property type="term" value="F:zinc ion binding"/>
    <property type="evidence" value="ECO:0007669"/>
    <property type="project" value="InterPro"/>
</dbReference>
<dbReference type="Pfam" id="PF00172">
    <property type="entry name" value="Zn_clus"/>
    <property type="match status" value="1"/>
</dbReference>
<organism evidence="12 13">
    <name type="scientific">Zygotorulaspora mrakii</name>
    <name type="common">Zygosaccharomyces mrakii</name>
    <dbReference type="NCBI Taxonomy" id="42260"/>
    <lineage>
        <taxon>Eukaryota</taxon>
        <taxon>Fungi</taxon>
        <taxon>Dikarya</taxon>
        <taxon>Ascomycota</taxon>
        <taxon>Saccharomycotina</taxon>
        <taxon>Saccharomycetes</taxon>
        <taxon>Saccharomycetales</taxon>
        <taxon>Saccharomycetaceae</taxon>
        <taxon>Zygotorulaspora</taxon>
    </lineage>
</organism>
<evidence type="ECO:0000256" key="5">
    <source>
        <dbReference type="ARBA" id="ARBA00023015"/>
    </source>
</evidence>
<comment type="subcellular location">
    <subcellularLocation>
        <location evidence="1">Nucleus</location>
    </subcellularLocation>
</comment>
<dbReference type="AlphaFoldDB" id="A0A7H9B9T6"/>
<dbReference type="InterPro" id="IPR050335">
    <property type="entry name" value="ERT1_acuK_gluconeogen_tf"/>
</dbReference>
<dbReference type="OrthoDB" id="2538135at2759"/>
<evidence type="ECO:0000256" key="3">
    <source>
        <dbReference type="ARBA" id="ARBA00022723"/>
    </source>
</evidence>
<name>A0A7H9B9T6_ZYGMR</name>
<keyword evidence="8" id="KW-0539">Nucleus</keyword>
<reference evidence="12 13" key="1">
    <citation type="submission" date="2020-07" db="EMBL/GenBank/DDBJ databases">
        <title>The yeast mating-type switching endonuclease HO is a domesticated member of an unorthodox homing genetic element family.</title>
        <authorList>
            <person name="Coughlan A.Y."/>
            <person name="Lombardi L."/>
            <person name="Braun-Galleani S."/>
            <person name="Martos A.R."/>
            <person name="Galeote V."/>
            <person name="Bigey F."/>
            <person name="Dequin S."/>
            <person name="Byrne K.P."/>
            <person name="Wolfe K.H."/>
        </authorList>
    </citation>
    <scope>NUCLEOTIDE SEQUENCE [LARGE SCALE GENOMIC DNA]</scope>
    <source>
        <strain evidence="12 13">NRRL Y-6702</strain>
    </source>
</reference>
<keyword evidence="7" id="KW-0804">Transcription</keyword>
<dbReference type="GO" id="GO:0009267">
    <property type="term" value="P:cellular response to starvation"/>
    <property type="evidence" value="ECO:0007669"/>
    <property type="project" value="TreeGrafter"/>
</dbReference>
<feature type="region of interest" description="Disordered" evidence="10">
    <location>
        <begin position="187"/>
        <end position="208"/>
    </location>
</feature>
<evidence type="ECO:0000256" key="6">
    <source>
        <dbReference type="ARBA" id="ARBA00023125"/>
    </source>
</evidence>
<dbReference type="GO" id="GO:0000977">
    <property type="term" value="F:RNA polymerase II transcription regulatory region sequence-specific DNA binding"/>
    <property type="evidence" value="ECO:0007669"/>
    <property type="project" value="TreeGrafter"/>
</dbReference>
<proteinExistence type="inferred from homology"/>
<dbReference type="Pfam" id="PF24990">
    <property type="entry name" value="PAS_13"/>
    <property type="match status" value="2"/>
</dbReference>
<dbReference type="GO" id="GO:0005634">
    <property type="term" value="C:nucleus"/>
    <property type="evidence" value="ECO:0007669"/>
    <property type="project" value="UniProtKB-SubCell"/>
</dbReference>
<keyword evidence="4" id="KW-0862">Zinc</keyword>
<dbReference type="GO" id="GO:0000981">
    <property type="term" value="F:DNA-binding transcription factor activity, RNA polymerase II-specific"/>
    <property type="evidence" value="ECO:0007669"/>
    <property type="project" value="InterPro"/>
</dbReference>
<dbReference type="PANTHER" id="PTHR47659">
    <property type="entry name" value="ZN(II)2CYS6 TRANSCRIPTION FACTOR (EUROFUNG)-RELATED"/>
    <property type="match status" value="1"/>
</dbReference>
<dbReference type="PROSITE" id="PS50048">
    <property type="entry name" value="ZN2_CY6_FUNGAL_2"/>
    <property type="match status" value="1"/>
</dbReference>
<dbReference type="PANTHER" id="PTHR47659:SF8">
    <property type="entry name" value="GLUCOSE STARVATION MODULATOR PROTEIN 1"/>
    <property type="match status" value="1"/>
</dbReference>
<feature type="compositionally biased region" description="Basic and acidic residues" evidence="10">
    <location>
        <begin position="187"/>
        <end position="199"/>
    </location>
</feature>